<dbReference type="InterPro" id="IPR003439">
    <property type="entry name" value="ABC_transporter-like_ATP-bd"/>
</dbReference>
<dbReference type="GO" id="GO:0016020">
    <property type="term" value="C:membrane"/>
    <property type="evidence" value="ECO:0007669"/>
    <property type="project" value="InterPro"/>
</dbReference>
<dbReference type="Pfam" id="PF00005">
    <property type="entry name" value="ABC_tran"/>
    <property type="match status" value="1"/>
</dbReference>
<gene>
    <name evidence="6" type="ORF">HNQ75_004057</name>
</gene>
<comment type="caution">
    <text evidence="6">The sequence shown here is derived from an EMBL/GenBank/DDBJ whole genome shotgun (WGS) entry which is preliminary data.</text>
</comment>
<dbReference type="GO" id="GO:0140359">
    <property type="term" value="F:ABC-type transporter activity"/>
    <property type="evidence" value="ECO:0007669"/>
    <property type="project" value="InterPro"/>
</dbReference>
<dbReference type="RefSeq" id="WP_077549168.1">
    <property type="nucleotide sequence ID" value="NZ_JACHEJ010000018.1"/>
</dbReference>
<dbReference type="SMART" id="SM00382">
    <property type="entry name" value="AAA"/>
    <property type="match status" value="1"/>
</dbReference>
<dbReference type="InterPro" id="IPR003593">
    <property type="entry name" value="AAA+_ATPase"/>
</dbReference>
<evidence type="ECO:0000259" key="5">
    <source>
        <dbReference type="PROSITE" id="PS50893"/>
    </source>
</evidence>
<name>A0A7W9Z111_9HYPH</name>
<evidence type="ECO:0000313" key="6">
    <source>
        <dbReference type="EMBL" id="MBB6182068.1"/>
    </source>
</evidence>
<organism evidence="6 7">
    <name type="scientific">Pseudorhizobium flavum</name>
    <dbReference type="NCBI Taxonomy" id="1335061"/>
    <lineage>
        <taxon>Bacteria</taxon>
        <taxon>Pseudomonadati</taxon>
        <taxon>Pseudomonadota</taxon>
        <taxon>Alphaproteobacteria</taxon>
        <taxon>Hyphomicrobiales</taxon>
        <taxon>Rhizobiaceae</taxon>
        <taxon>Rhizobium/Agrobacterium group</taxon>
        <taxon>Pseudorhizobium</taxon>
    </lineage>
</organism>
<accession>A0A7W9Z111</accession>
<protein>
    <submittedName>
        <fullName evidence="6">Lipopolysaccharide transport system ATP-binding protein</fullName>
    </submittedName>
</protein>
<keyword evidence="2" id="KW-0813">Transport</keyword>
<keyword evidence="7" id="KW-1185">Reference proteome</keyword>
<sequence length="417" mass="46282">MTQDPVLTVNGLGKVFRRYKRELHRVLNWFSFQFPPAEEHWVLRDISFEVRAGEALGIVGRNGAGKSTLLKMITGTTRPSEGGVHFKGRIAAILELGMGFNYDYTGRQNVYHASGLMGLQRSDMDAIMPELEAFAELGAYFDQPIRVYSSGMQVRLAFAVATAFRPDILIIDEALSVGDAYFQHKSFDKIKQFREQGTTLILVSHDRLALLSLCDRALLLDQGRLALDGDPESVLDYYNALLGRKEGDVIETSLQDDGRIQTISGSREATIETATLVNTQGEPIDTIEVGSEVEIRVVAKAHKAIPRLVLGYAIKDRLGQTMYGTNTHYSQQALDTLQAGETVEYSIRFPVALGPGTYSVALALSGAENHLGQNYEWRDLAIMFSVVNLREQAFDGKIFMPSSIEVRRSARPDHEDG</sequence>
<dbReference type="Pfam" id="PF14524">
    <property type="entry name" value="Wzt_C"/>
    <property type="match status" value="1"/>
</dbReference>
<dbReference type="CDD" id="cd03220">
    <property type="entry name" value="ABC_KpsT_Wzt"/>
    <property type="match status" value="1"/>
</dbReference>
<dbReference type="InterPro" id="IPR050683">
    <property type="entry name" value="Bact_Polysacc_Export_ATP-bd"/>
</dbReference>
<evidence type="ECO:0000256" key="1">
    <source>
        <dbReference type="ARBA" id="ARBA00005417"/>
    </source>
</evidence>
<keyword evidence="4 6" id="KW-0067">ATP-binding</keyword>
<dbReference type="GO" id="GO:0016887">
    <property type="term" value="F:ATP hydrolysis activity"/>
    <property type="evidence" value="ECO:0007669"/>
    <property type="project" value="InterPro"/>
</dbReference>
<dbReference type="Gene3D" id="3.40.50.300">
    <property type="entry name" value="P-loop containing nucleotide triphosphate hydrolases"/>
    <property type="match status" value="1"/>
</dbReference>
<dbReference type="PANTHER" id="PTHR46743">
    <property type="entry name" value="TEICHOIC ACIDS EXPORT ATP-BINDING PROTEIN TAGH"/>
    <property type="match status" value="1"/>
</dbReference>
<dbReference type="CDD" id="cd10147">
    <property type="entry name" value="Wzt_C-like"/>
    <property type="match status" value="1"/>
</dbReference>
<proteinExistence type="inferred from homology"/>
<comment type="similarity">
    <text evidence="1">Belongs to the ABC transporter superfamily.</text>
</comment>
<feature type="domain" description="ABC transporter" evidence="5">
    <location>
        <begin position="24"/>
        <end position="247"/>
    </location>
</feature>
<dbReference type="PROSITE" id="PS00211">
    <property type="entry name" value="ABC_TRANSPORTER_1"/>
    <property type="match status" value="1"/>
</dbReference>
<evidence type="ECO:0000256" key="3">
    <source>
        <dbReference type="ARBA" id="ARBA00022741"/>
    </source>
</evidence>
<dbReference type="EMBL" id="JACHEJ010000018">
    <property type="protein sequence ID" value="MBB6182068.1"/>
    <property type="molecule type" value="Genomic_DNA"/>
</dbReference>
<dbReference type="InterPro" id="IPR017871">
    <property type="entry name" value="ABC_transporter-like_CS"/>
</dbReference>
<evidence type="ECO:0000256" key="2">
    <source>
        <dbReference type="ARBA" id="ARBA00022448"/>
    </source>
</evidence>
<dbReference type="PROSITE" id="PS50893">
    <property type="entry name" value="ABC_TRANSPORTER_2"/>
    <property type="match status" value="1"/>
</dbReference>
<dbReference type="GO" id="GO:0005524">
    <property type="term" value="F:ATP binding"/>
    <property type="evidence" value="ECO:0007669"/>
    <property type="project" value="UniProtKB-KW"/>
</dbReference>
<dbReference type="Gene3D" id="2.70.50.60">
    <property type="entry name" value="abc- transporter (atp binding component) like domain"/>
    <property type="match status" value="1"/>
</dbReference>
<keyword evidence="3" id="KW-0547">Nucleotide-binding</keyword>
<dbReference type="PANTHER" id="PTHR46743:SF2">
    <property type="entry name" value="TEICHOIC ACIDS EXPORT ATP-BINDING PROTEIN TAGH"/>
    <property type="match status" value="1"/>
</dbReference>
<dbReference type="InterPro" id="IPR027417">
    <property type="entry name" value="P-loop_NTPase"/>
</dbReference>
<dbReference type="Proteomes" id="UP000535501">
    <property type="component" value="Unassembled WGS sequence"/>
</dbReference>
<dbReference type="SUPFAM" id="SSF52540">
    <property type="entry name" value="P-loop containing nucleoside triphosphate hydrolases"/>
    <property type="match status" value="1"/>
</dbReference>
<evidence type="ECO:0000313" key="7">
    <source>
        <dbReference type="Proteomes" id="UP000535501"/>
    </source>
</evidence>
<reference evidence="6 7" key="1">
    <citation type="submission" date="2020-08" db="EMBL/GenBank/DDBJ databases">
        <title>Genomic Encyclopedia of Type Strains, Phase IV (KMG-IV): sequencing the most valuable type-strain genomes for metagenomic binning, comparative biology and taxonomic classification.</title>
        <authorList>
            <person name="Goeker M."/>
        </authorList>
    </citation>
    <scope>NUCLEOTIDE SEQUENCE [LARGE SCALE GENOMIC DNA]</scope>
    <source>
        <strain evidence="6 7">DSM 102134</strain>
    </source>
</reference>
<dbReference type="AlphaFoldDB" id="A0A7W9Z111"/>
<evidence type="ECO:0000256" key="4">
    <source>
        <dbReference type="ARBA" id="ARBA00022840"/>
    </source>
</evidence>
<dbReference type="InterPro" id="IPR015860">
    <property type="entry name" value="ABC_transpr_TagH-like"/>
</dbReference>
<dbReference type="InterPro" id="IPR029439">
    <property type="entry name" value="Wzt_C"/>
</dbReference>